<evidence type="ECO:0000256" key="3">
    <source>
        <dbReference type="ARBA" id="ARBA00023163"/>
    </source>
</evidence>
<dbReference type="PANTHER" id="PTHR30363:SF44">
    <property type="entry name" value="AGA OPERON TRANSCRIPTIONAL REPRESSOR-RELATED"/>
    <property type="match status" value="1"/>
</dbReference>
<dbReference type="InterPro" id="IPR050313">
    <property type="entry name" value="Carb_Metab_HTH_regulators"/>
</dbReference>
<keyword evidence="3" id="KW-0804">Transcription</keyword>
<evidence type="ECO:0000313" key="5">
    <source>
        <dbReference type="EMBL" id="MDT2599982.1"/>
    </source>
</evidence>
<evidence type="ECO:0000256" key="2">
    <source>
        <dbReference type="ARBA" id="ARBA00023125"/>
    </source>
</evidence>
<dbReference type="Gene3D" id="3.40.50.1360">
    <property type="match status" value="1"/>
</dbReference>
<protein>
    <submittedName>
        <fullName evidence="5">DeoR/GlpR family DNA-binding transcription regulator</fullName>
    </submittedName>
</protein>
<keyword evidence="1" id="KW-0805">Transcription regulation</keyword>
<dbReference type="InterPro" id="IPR037171">
    <property type="entry name" value="NagB/RpiA_transferase-like"/>
</dbReference>
<dbReference type="Proteomes" id="UP001252875">
    <property type="component" value="Unassembled WGS sequence"/>
</dbReference>
<dbReference type="PROSITE" id="PS51000">
    <property type="entry name" value="HTH_DEOR_2"/>
    <property type="match status" value="1"/>
</dbReference>
<accession>A0ABU3EYM9</accession>
<dbReference type="Pfam" id="PF08220">
    <property type="entry name" value="HTH_DeoR"/>
    <property type="match status" value="1"/>
</dbReference>
<sequence length="252" mass="28630">MKAAEIAQRRKKITELLYQQNEMKVQELVKKFHVSDETIRKDLTYLAEEGILEKHHGKARLVQEKELAPVFRRTSQFAEKDRITQAALNYIIAEDYTIGLDQGSTLALLAKKIVRLEKKQIFTSSLAAISQLANSQHKLFCFGGEYSPADMAFRNSGSEMYPDIQFDLCFFGSSGVKNRKGFCTSSLIDAEAKRRMLKKATKKIVLLDHTKFEKTSLVQVAPWSEIDVVITSKGLPLDYERMISAYAKLILV</sequence>
<dbReference type="PROSITE" id="PS00894">
    <property type="entry name" value="HTH_DEOR_1"/>
    <property type="match status" value="1"/>
</dbReference>
<dbReference type="SMART" id="SM01134">
    <property type="entry name" value="DeoRC"/>
    <property type="match status" value="1"/>
</dbReference>
<evidence type="ECO:0000256" key="1">
    <source>
        <dbReference type="ARBA" id="ARBA00023015"/>
    </source>
</evidence>
<keyword evidence="2 5" id="KW-0238">DNA-binding</keyword>
<dbReference type="PRINTS" id="PR00037">
    <property type="entry name" value="HTHLACR"/>
</dbReference>
<dbReference type="InterPro" id="IPR001034">
    <property type="entry name" value="DeoR_HTH"/>
</dbReference>
<comment type="caution">
    <text evidence="5">The sequence shown here is derived from an EMBL/GenBank/DDBJ whole genome shotgun (WGS) entry which is preliminary data.</text>
</comment>
<dbReference type="GO" id="GO:0003677">
    <property type="term" value="F:DNA binding"/>
    <property type="evidence" value="ECO:0007669"/>
    <property type="project" value="UniProtKB-KW"/>
</dbReference>
<organism evidence="5 6">
    <name type="scientific">Enterococcus hulanensis</name>
    <dbReference type="NCBI Taxonomy" id="2559929"/>
    <lineage>
        <taxon>Bacteria</taxon>
        <taxon>Bacillati</taxon>
        <taxon>Bacillota</taxon>
        <taxon>Bacilli</taxon>
        <taxon>Lactobacillales</taxon>
        <taxon>Enterococcaceae</taxon>
        <taxon>Enterococcus</taxon>
    </lineage>
</organism>
<evidence type="ECO:0000313" key="6">
    <source>
        <dbReference type="Proteomes" id="UP001252875"/>
    </source>
</evidence>
<dbReference type="InterPro" id="IPR018356">
    <property type="entry name" value="Tscrpt_reg_HTH_DeoR_CS"/>
</dbReference>
<dbReference type="Pfam" id="PF00455">
    <property type="entry name" value="DeoRC"/>
    <property type="match status" value="1"/>
</dbReference>
<dbReference type="PANTHER" id="PTHR30363">
    <property type="entry name" value="HTH-TYPE TRANSCRIPTIONAL REGULATOR SRLR-RELATED"/>
    <property type="match status" value="1"/>
</dbReference>
<feature type="domain" description="HTH deoR-type" evidence="4">
    <location>
        <begin position="6"/>
        <end position="61"/>
    </location>
</feature>
<reference evidence="5 6" key="1">
    <citation type="submission" date="2023-03" db="EMBL/GenBank/DDBJ databases">
        <authorList>
            <person name="Shen W."/>
            <person name="Cai J."/>
        </authorList>
    </citation>
    <scope>NUCLEOTIDE SEQUENCE [LARGE SCALE GENOMIC DNA]</scope>
    <source>
        <strain evidence="5 6">D6-4</strain>
    </source>
</reference>
<proteinExistence type="predicted"/>
<gene>
    <name evidence="5" type="ORF">P7D85_09355</name>
</gene>
<dbReference type="Gene3D" id="1.10.10.10">
    <property type="entry name" value="Winged helix-like DNA-binding domain superfamily/Winged helix DNA-binding domain"/>
    <property type="match status" value="1"/>
</dbReference>
<dbReference type="InterPro" id="IPR036388">
    <property type="entry name" value="WH-like_DNA-bd_sf"/>
</dbReference>
<dbReference type="SUPFAM" id="SSF100950">
    <property type="entry name" value="NagB/RpiA/CoA transferase-like"/>
    <property type="match status" value="1"/>
</dbReference>
<keyword evidence="6" id="KW-1185">Reference proteome</keyword>
<dbReference type="InterPro" id="IPR036390">
    <property type="entry name" value="WH_DNA-bd_sf"/>
</dbReference>
<dbReference type="SMART" id="SM00420">
    <property type="entry name" value="HTH_DEOR"/>
    <property type="match status" value="1"/>
</dbReference>
<dbReference type="SUPFAM" id="SSF46785">
    <property type="entry name" value="Winged helix' DNA-binding domain"/>
    <property type="match status" value="1"/>
</dbReference>
<dbReference type="RefSeq" id="WP_311822867.1">
    <property type="nucleotide sequence ID" value="NZ_JARPYF010000007.1"/>
</dbReference>
<name>A0ABU3EYM9_9ENTE</name>
<evidence type="ECO:0000259" key="4">
    <source>
        <dbReference type="PROSITE" id="PS51000"/>
    </source>
</evidence>
<dbReference type="InterPro" id="IPR014036">
    <property type="entry name" value="DeoR-like_C"/>
</dbReference>
<dbReference type="EMBL" id="JARPYI010000004">
    <property type="protein sequence ID" value="MDT2599982.1"/>
    <property type="molecule type" value="Genomic_DNA"/>
</dbReference>